<dbReference type="Pfam" id="PF00172">
    <property type="entry name" value="Zn_clus"/>
    <property type="match status" value="1"/>
</dbReference>
<gene>
    <name evidence="8" type="ORF">EDB81DRAFT_31452</name>
</gene>
<protein>
    <recommendedName>
        <fullName evidence="7">Zn(2)-C6 fungal-type domain-containing protein</fullName>
    </recommendedName>
</protein>
<organism evidence="8 9">
    <name type="scientific">Dactylonectria macrodidyma</name>
    <dbReference type="NCBI Taxonomy" id="307937"/>
    <lineage>
        <taxon>Eukaryota</taxon>
        <taxon>Fungi</taxon>
        <taxon>Dikarya</taxon>
        <taxon>Ascomycota</taxon>
        <taxon>Pezizomycotina</taxon>
        <taxon>Sordariomycetes</taxon>
        <taxon>Hypocreomycetidae</taxon>
        <taxon>Hypocreales</taxon>
        <taxon>Nectriaceae</taxon>
        <taxon>Dactylonectria</taxon>
    </lineage>
</organism>
<dbReference type="InterPro" id="IPR036864">
    <property type="entry name" value="Zn2-C6_fun-type_DNA-bd_sf"/>
</dbReference>
<evidence type="ECO:0000256" key="3">
    <source>
        <dbReference type="ARBA" id="ARBA00023015"/>
    </source>
</evidence>
<dbReference type="GO" id="GO:0000981">
    <property type="term" value="F:DNA-binding transcription factor activity, RNA polymerase II-specific"/>
    <property type="evidence" value="ECO:0007669"/>
    <property type="project" value="InterPro"/>
</dbReference>
<evidence type="ECO:0000313" key="9">
    <source>
        <dbReference type="Proteomes" id="UP000738349"/>
    </source>
</evidence>
<dbReference type="PANTHER" id="PTHR47338:SF23">
    <property type="entry name" value="ZN(II)2CYS6 TRANSCRIPTION FACTOR (EUROFUNG)"/>
    <property type="match status" value="1"/>
</dbReference>
<dbReference type="GO" id="GO:0008270">
    <property type="term" value="F:zinc ion binding"/>
    <property type="evidence" value="ECO:0007669"/>
    <property type="project" value="InterPro"/>
</dbReference>
<sequence length="135" mass="14758">METPSHGGHTEDGPLAAENAAHDGSQPKRQARGQGRGRRPIIPLVSRRKAKCSRDQPCSSCLKLGIDCVYDQEKSKPGMRTGAIESLNERVGESLWLPTVNLTPHLFNVTISHLDSSRIGKHVCWPRSPVAADLE</sequence>
<evidence type="ECO:0000259" key="7">
    <source>
        <dbReference type="Pfam" id="PF00172"/>
    </source>
</evidence>
<evidence type="ECO:0000256" key="4">
    <source>
        <dbReference type="ARBA" id="ARBA00023163"/>
    </source>
</evidence>
<dbReference type="Proteomes" id="UP000738349">
    <property type="component" value="Unassembled WGS sequence"/>
</dbReference>
<keyword evidence="4" id="KW-0804">Transcription</keyword>
<dbReference type="OrthoDB" id="4456959at2759"/>
<dbReference type="SUPFAM" id="SSF57701">
    <property type="entry name" value="Zn2/Cys6 DNA-binding domain"/>
    <property type="match status" value="1"/>
</dbReference>
<proteinExistence type="predicted"/>
<dbReference type="CDD" id="cd00067">
    <property type="entry name" value="GAL4"/>
    <property type="match status" value="1"/>
</dbReference>
<evidence type="ECO:0000256" key="6">
    <source>
        <dbReference type="SAM" id="MobiDB-lite"/>
    </source>
</evidence>
<evidence type="ECO:0000256" key="5">
    <source>
        <dbReference type="ARBA" id="ARBA00023242"/>
    </source>
</evidence>
<name>A0A9P9FUZ4_9HYPO</name>
<dbReference type="InterPro" id="IPR050815">
    <property type="entry name" value="TF_fung"/>
</dbReference>
<dbReference type="AlphaFoldDB" id="A0A9P9FUZ4"/>
<dbReference type="PANTHER" id="PTHR47338">
    <property type="entry name" value="ZN(II)2CYS6 TRANSCRIPTION FACTOR (EUROFUNG)-RELATED"/>
    <property type="match status" value="1"/>
</dbReference>
<feature type="domain" description="Zn(2)-C6 fungal-type" evidence="7">
    <location>
        <begin position="47"/>
        <end position="76"/>
    </location>
</feature>
<keyword evidence="9" id="KW-1185">Reference proteome</keyword>
<keyword evidence="5" id="KW-0539">Nucleus</keyword>
<keyword evidence="2" id="KW-0479">Metal-binding</keyword>
<evidence type="ECO:0000256" key="2">
    <source>
        <dbReference type="ARBA" id="ARBA00022723"/>
    </source>
</evidence>
<accession>A0A9P9FUZ4</accession>
<evidence type="ECO:0000313" key="8">
    <source>
        <dbReference type="EMBL" id="KAH7176033.1"/>
    </source>
</evidence>
<comment type="caution">
    <text evidence="8">The sequence shown here is derived from an EMBL/GenBank/DDBJ whole genome shotgun (WGS) entry which is preliminary data.</text>
</comment>
<feature type="region of interest" description="Disordered" evidence="6">
    <location>
        <begin position="1"/>
        <end position="48"/>
    </location>
</feature>
<dbReference type="EMBL" id="JAGMUV010000001">
    <property type="protein sequence ID" value="KAH7176033.1"/>
    <property type="molecule type" value="Genomic_DNA"/>
</dbReference>
<dbReference type="Gene3D" id="4.10.240.10">
    <property type="entry name" value="Zn(2)-C6 fungal-type DNA-binding domain"/>
    <property type="match status" value="1"/>
</dbReference>
<comment type="subcellular location">
    <subcellularLocation>
        <location evidence="1">Nucleus</location>
    </subcellularLocation>
</comment>
<dbReference type="GO" id="GO:0005634">
    <property type="term" value="C:nucleus"/>
    <property type="evidence" value="ECO:0007669"/>
    <property type="project" value="UniProtKB-SubCell"/>
</dbReference>
<evidence type="ECO:0000256" key="1">
    <source>
        <dbReference type="ARBA" id="ARBA00004123"/>
    </source>
</evidence>
<reference evidence="8" key="1">
    <citation type="journal article" date="2021" name="Nat. Commun.">
        <title>Genetic determinants of endophytism in the Arabidopsis root mycobiome.</title>
        <authorList>
            <person name="Mesny F."/>
            <person name="Miyauchi S."/>
            <person name="Thiergart T."/>
            <person name="Pickel B."/>
            <person name="Atanasova L."/>
            <person name="Karlsson M."/>
            <person name="Huettel B."/>
            <person name="Barry K.W."/>
            <person name="Haridas S."/>
            <person name="Chen C."/>
            <person name="Bauer D."/>
            <person name="Andreopoulos W."/>
            <person name="Pangilinan J."/>
            <person name="LaButti K."/>
            <person name="Riley R."/>
            <person name="Lipzen A."/>
            <person name="Clum A."/>
            <person name="Drula E."/>
            <person name="Henrissat B."/>
            <person name="Kohler A."/>
            <person name="Grigoriev I.V."/>
            <person name="Martin F.M."/>
            <person name="Hacquard S."/>
        </authorList>
    </citation>
    <scope>NUCLEOTIDE SEQUENCE</scope>
    <source>
        <strain evidence="8">MPI-CAGE-AT-0147</strain>
    </source>
</reference>
<feature type="compositionally biased region" description="Basic residues" evidence="6">
    <location>
        <begin position="29"/>
        <end position="39"/>
    </location>
</feature>
<keyword evidence="3" id="KW-0805">Transcription regulation</keyword>
<dbReference type="InterPro" id="IPR001138">
    <property type="entry name" value="Zn2Cys6_DnaBD"/>
</dbReference>